<evidence type="ECO:0000313" key="6">
    <source>
        <dbReference type="EMBL" id="KGT91868.1"/>
    </source>
</evidence>
<reference evidence="6 7" key="1">
    <citation type="submission" date="2014-10" db="EMBL/GenBank/DDBJ databases">
        <title>Genome sequence of Erwinia typographi M043b.</title>
        <authorList>
            <person name="Chan K.-G."/>
            <person name="Tan W.-S."/>
        </authorList>
    </citation>
    <scope>NUCLEOTIDE SEQUENCE [LARGE SCALE GENOMIC DNA]</scope>
    <source>
        <strain evidence="6 7">M043b</strain>
    </source>
</reference>
<dbReference type="Pfam" id="PF03466">
    <property type="entry name" value="LysR_substrate"/>
    <property type="match status" value="1"/>
</dbReference>
<dbReference type="Gene3D" id="1.10.10.10">
    <property type="entry name" value="Winged helix-like DNA-binding domain superfamily/Winged helix DNA-binding domain"/>
    <property type="match status" value="1"/>
</dbReference>
<keyword evidence="3" id="KW-0238">DNA-binding</keyword>
<dbReference type="GO" id="GO:0003700">
    <property type="term" value="F:DNA-binding transcription factor activity"/>
    <property type="evidence" value="ECO:0007669"/>
    <property type="project" value="InterPro"/>
</dbReference>
<dbReference type="Gene3D" id="3.40.190.10">
    <property type="entry name" value="Periplasmic binding protein-like II"/>
    <property type="match status" value="2"/>
</dbReference>
<dbReference type="InterPro" id="IPR000847">
    <property type="entry name" value="LysR_HTH_N"/>
</dbReference>
<accession>A0A0A4A1Q3</accession>
<dbReference type="InterPro" id="IPR050176">
    <property type="entry name" value="LTTR"/>
</dbReference>
<keyword evidence="2" id="KW-0805">Transcription regulation</keyword>
<dbReference type="PANTHER" id="PTHR30579">
    <property type="entry name" value="TRANSCRIPTIONAL REGULATOR"/>
    <property type="match status" value="1"/>
</dbReference>
<dbReference type="FunFam" id="1.10.10.10:FF:000001">
    <property type="entry name" value="LysR family transcriptional regulator"/>
    <property type="match status" value="1"/>
</dbReference>
<dbReference type="SUPFAM" id="SSF53850">
    <property type="entry name" value="Periplasmic binding protein-like II"/>
    <property type="match status" value="1"/>
</dbReference>
<dbReference type="InterPro" id="IPR005119">
    <property type="entry name" value="LysR_subst-bd"/>
</dbReference>
<dbReference type="STRING" id="371042.NG99_15440"/>
<dbReference type="EMBL" id="JRUQ01000044">
    <property type="protein sequence ID" value="KGT91868.1"/>
    <property type="molecule type" value="Genomic_DNA"/>
</dbReference>
<proteinExistence type="inferred from homology"/>
<dbReference type="Proteomes" id="UP000030351">
    <property type="component" value="Unassembled WGS sequence"/>
</dbReference>
<evidence type="ECO:0000256" key="2">
    <source>
        <dbReference type="ARBA" id="ARBA00023015"/>
    </source>
</evidence>
<sequence length="283" mass="30293">MSLEALRTFVAIRETGSFRRAAARVSLSPSAVSLQIAKLEEMLGHRLLERNARKVTLTVHGDVLLQQAQSLLTLNEETLAMFCGSSLEGRLVLAAPYDLGMVFVPELLRRMAERYPRICIDVRLGVSSAMLKAFSAGQSNILFFNDSDPPAIPSLKVWSEPLVWLMARGGRALFCNPLPLAVAASGCAWREAALGALNAAGRSYRIAYSSDAPSGQAAALRADLAVAALPVSMEDSELMQVPQTAGLPELPQSHVRVACDEGELAAAVISIAQEVARAKPALQ</sequence>
<dbReference type="PANTHER" id="PTHR30579:SF7">
    <property type="entry name" value="HTH-TYPE TRANSCRIPTIONAL REGULATOR LRHA-RELATED"/>
    <property type="match status" value="1"/>
</dbReference>
<dbReference type="InterPro" id="IPR036390">
    <property type="entry name" value="WH_DNA-bd_sf"/>
</dbReference>
<name>A0A0A4A1Q3_9GAMM</name>
<dbReference type="InterPro" id="IPR036388">
    <property type="entry name" value="WH-like_DNA-bd_sf"/>
</dbReference>
<evidence type="ECO:0000259" key="5">
    <source>
        <dbReference type="PROSITE" id="PS50931"/>
    </source>
</evidence>
<dbReference type="SUPFAM" id="SSF46785">
    <property type="entry name" value="Winged helix' DNA-binding domain"/>
    <property type="match status" value="1"/>
</dbReference>
<evidence type="ECO:0000256" key="3">
    <source>
        <dbReference type="ARBA" id="ARBA00023125"/>
    </source>
</evidence>
<keyword evidence="7" id="KW-1185">Reference proteome</keyword>
<comment type="caution">
    <text evidence="6">The sequence shown here is derived from an EMBL/GenBank/DDBJ whole genome shotgun (WGS) entry which is preliminary data.</text>
</comment>
<keyword evidence="4" id="KW-0804">Transcription</keyword>
<organism evidence="6 7">
    <name type="scientific">Erwinia typographi</name>
    <dbReference type="NCBI Taxonomy" id="371042"/>
    <lineage>
        <taxon>Bacteria</taxon>
        <taxon>Pseudomonadati</taxon>
        <taxon>Pseudomonadota</taxon>
        <taxon>Gammaproteobacteria</taxon>
        <taxon>Enterobacterales</taxon>
        <taxon>Erwiniaceae</taxon>
        <taxon>Erwinia</taxon>
    </lineage>
</organism>
<evidence type="ECO:0000256" key="1">
    <source>
        <dbReference type="ARBA" id="ARBA00009437"/>
    </source>
</evidence>
<comment type="similarity">
    <text evidence="1">Belongs to the LysR transcriptional regulatory family.</text>
</comment>
<evidence type="ECO:0000313" key="7">
    <source>
        <dbReference type="Proteomes" id="UP000030351"/>
    </source>
</evidence>
<dbReference type="AlphaFoldDB" id="A0A0A4A1Q3"/>
<gene>
    <name evidence="6" type="ORF">NG99_15440</name>
</gene>
<protein>
    <submittedName>
        <fullName evidence="6">LysR family transcriptional regulator</fullName>
    </submittedName>
</protein>
<dbReference type="Pfam" id="PF00126">
    <property type="entry name" value="HTH_1"/>
    <property type="match status" value="1"/>
</dbReference>
<dbReference type="PROSITE" id="PS50931">
    <property type="entry name" value="HTH_LYSR"/>
    <property type="match status" value="1"/>
</dbReference>
<dbReference type="GO" id="GO:0003677">
    <property type="term" value="F:DNA binding"/>
    <property type="evidence" value="ECO:0007669"/>
    <property type="project" value="UniProtKB-KW"/>
</dbReference>
<feature type="domain" description="HTH lysR-type" evidence="5">
    <location>
        <begin position="1"/>
        <end position="58"/>
    </location>
</feature>
<dbReference type="eggNOG" id="COG0583">
    <property type="taxonomic scope" value="Bacteria"/>
</dbReference>
<evidence type="ECO:0000256" key="4">
    <source>
        <dbReference type="ARBA" id="ARBA00023163"/>
    </source>
</evidence>